<reference evidence="2 3" key="1">
    <citation type="submission" date="2016-11" db="EMBL/GenBank/DDBJ databases">
        <authorList>
            <person name="Jaros S."/>
            <person name="Januszkiewicz K."/>
            <person name="Wedrychowicz H."/>
        </authorList>
    </citation>
    <scope>NUCLEOTIDE SEQUENCE [LARGE SCALE GENOMIC DNA]</scope>
    <source>
        <strain evidence="2 3">DSM 10068</strain>
    </source>
</reference>
<dbReference type="Pfam" id="PF09997">
    <property type="entry name" value="DUF2238"/>
    <property type="match status" value="1"/>
</dbReference>
<feature type="transmembrane region" description="Helical" evidence="1">
    <location>
        <begin position="81"/>
        <end position="98"/>
    </location>
</feature>
<feature type="transmembrane region" description="Helical" evidence="1">
    <location>
        <begin position="237"/>
        <end position="255"/>
    </location>
</feature>
<accession>A0A1M5X5J1</accession>
<sequence length="299" mass="33908">MNQTLKKRLNKIWRHMKTTAKSHPRLFALYFFLRLFVVVVMIEQLFNHEYTNVFLCFLTLILFTIPTFVERRIKVDVPDTLEVIILLFIFAAEILGEIREYYVNVPGWDTMLHTINGFLCAAIGIALIDILNRNDRFSISMSPLFVAVVAFCFSMTIGVLWEFIEFFSDQLFRTDMQKDAIVHSISSVMLNPNGRNIPVILNGITGSIITASSNGQTTQTTINGFLDLGLLDTMKDLFVNFIGAVVFSVIGYFYIKYRKAGKNSKFVSRFMLTRILASEADPAPPETASPGAGDDKERP</sequence>
<dbReference type="EMBL" id="FQXV01000004">
    <property type="protein sequence ID" value="SHH94912.1"/>
    <property type="molecule type" value="Genomic_DNA"/>
</dbReference>
<dbReference type="Proteomes" id="UP000183995">
    <property type="component" value="Unassembled WGS sequence"/>
</dbReference>
<dbReference type="STRING" id="1123282.SAMN02745823_01612"/>
<gene>
    <name evidence="2" type="ORF">SAMN02745823_01612</name>
</gene>
<keyword evidence="3" id="KW-1185">Reference proteome</keyword>
<proteinExistence type="predicted"/>
<dbReference type="InterPro" id="IPR014509">
    <property type="entry name" value="YjdF-like"/>
</dbReference>
<feature type="transmembrane region" description="Helical" evidence="1">
    <location>
        <begin position="26"/>
        <end position="46"/>
    </location>
</feature>
<feature type="transmembrane region" description="Helical" evidence="1">
    <location>
        <begin position="110"/>
        <end position="132"/>
    </location>
</feature>
<keyword evidence="1" id="KW-0472">Membrane</keyword>
<feature type="transmembrane region" description="Helical" evidence="1">
    <location>
        <begin position="52"/>
        <end position="69"/>
    </location>
</feature>
<evidence type="ECO:0000256" key="1">
    <source>
        <dbReference type="SAM" id="Phobius"/>
    </source>
</evidence>
<protein>
    <submittedName>
        <fullName evidence="2">Uncharacterized protein</fullName>
    </submittedName>
</protein>
<keyword evidence="1" id="KW-0812">Transmembrane</keyword>
<name>A0A1M5X5J1_9FIRM</name>
<organism evidence="2 3">
    <name type="scientific">Sporobacter termitidis DSM 10068</name>
    <dbReference type="NCBI Taxonomy" id="1123282"/>
    <lineage>
        <taxon>Bacteria</taxon>
        <taxon>Bacillati</taxon>
        <taxon>Bacillota</taxon>
        <taxon>Clostridia</taxon>
        <taxon>Eubacteriales</taxon>
        <taxon>Oscillospiraceae</taxon>
        <taxon>Sporobacter</taxon>
    </lineage>
</organism>
<evidence type="ECO:0000313" key="2">
    <source>
        <dbReference type="EMBL" id="SHH94912.1"/>
    </source>
</evidence>
<feature type="transmembrane region" description="Helical" evidence="1">
    <location>
        <begin position="144"/>
        <end position="164"/>
    </location>
</feature>
<keyword evidence="1" id="KW-1133">Transmembrane helix</keyword>
<evidence type="ECO:0000313" key="3">
    <source>
        <dbReference type="Proteomes" id="UP000183995"/>
    </source>
</evidence>
<dbReference type="AlphaFoldDB" id="A0A1M5X5J1"/>